<feature type="transmembrane region" description="Helical" evidence="7">
    <location>
        <begin position="172"/>
        <end position="195"/>
    </location>
</feature>
<name>A0ABS7DDW0_9GAMM</name>
<comment type="subcellular location">
    <subcellularLocation>
        <location evidence="1">Membrane</location>
        <topology evidence="1">Multi-pass membrane protein</topology>
    </subcellularLocation>
</comment>
<keyword evidence="4" id="KW-0677">Repeat</keyword>
<evidence type="ECO:0000313" key="10">
    <source>
        <dbReference type="Proteomes" id="UP000731465"/>
    </source>
</evidence>
<reference evidence="9 10" key="1">
    <citation type="submission" date="2021-03" db="EMBL/GenBank/DDBJ databases">
        <title>Succinivibrio sp. nov. isolated from feces of cow.</title>
        <authorList>
            <person name="Choi J.-Y."/>
        </authorList>
    </citation>
    <scope>NUCLEOTIDE SEQUENCE [LARGE SCALE GENOMIC DNA]</scope>
    <source>
        <strain evidence="9 10">AGMB01872</strain>
    </source>
</reference>
<dbReference type="InterPro" id="IPR004680">
    <property type="entry name" value="Cit_transptr-like_dom"/>
</dbReference>
<feature type="transmembrane region" description="Helical" evidence="7">
    <location>
        <begin position="314"/>
        <end position="341"/>
    </location>
</feature>
<keyword evidence="6 7" id="KW-0472">Membrane</keyword>
<feature type="transmembrane region" description="Helical" evidence="7">
    <location>
        <begin position="396"/>
        <end position="419"/>
    </location>
</feature>
<dbReference type="PANTHER" id="PTHR43652:SF1">
    <property type="entry name" value="RESPONSE REGULATOR"/>
    <property type="match status" value="1"/>
</dbReference>
<feature type="transmembrane region" description="Helical" evidence="7">
    <location>
        <begin position="271"/>
        <end position="290"/>
    </location>
</feature>
<evidence type="ECO:0000256" key="4">
    <source>
        <dbReference type="ARBA" id="ARBA00022737"/>
    </source>
</evidence>
<dbReference type="CDD" id="cd01115">
    <property type="entry name" value="SLC13_permease"/>
    <property type="match status" value="1"/>
</dbReference>
<feature type="transmembrane region" description="Helical" evidence="7">
    <location>
        <begin position="353"/>
        <end position="376"/>
    </location>
</feature>
<evidence type="ECO:0000256" key="6">
    <source>
        <dbReference type="ARBA" id="ARBA00023136"/>
    </source>
</evidence>
<evidence type="ECO:0000259" key="8">
    <source>
        <dbReference type="Pfam" id="PF03600"/>
    </source>
</evidence>
<keyword evidence="3 7" id="KW-0812">Transmembrane</keyword>
<feature type="transmembrane region" description="Helical" evidence="7">
    <location>
        <begin position="224"/>
        <end position="241"/>
    </location>
</feature>
<feature type="transmembrane region" description="Helical" evidence="7">
    <location>
        <begin position="56"/>
        <end position="74"/>
    </location>
</feature>
<dbReference type="EMBL" id="JAGFNY010000001">
    <property type="protein sequence ID" value="MBW7569408.1"/>
    <property type="molecule type" value="Genomic_DNA"/>
</dbReference>
<keyword evidence="5 7" id="KW-1133">Transmembrane helix</keyword>
<sequence length="421" mass="43810">MDSAVITLLVLATVAFLFVTEYIPIAVSALMASVSLGLLGILTPQECFSGFSNSNVILFGGMFVVGAAMLDSGLAQSIGNFVVRNVGTNQGPLILSLMTLTIVMSAFASNTGTVACLMPMVIGVCVSAKIPSAPILMALAVSANVGCMLTMVGTPPNMLAVAEITANGYESYGFFEFSYIGLPICLSAVAFMYFVGRRILPQKSADGGIIMQSKGVVGSRRQRILAVCILIFVILGLIVGIPGLSPAMVSLIAALLCVVTGCISEKQAYKGIDWVTIFLFAGMLPVATAMQKTGAGELIANTVVSVVGEHPSDISIIAALFLISCSLTQFMPNTATAALLIPIAMSIANKLGVSPYGVLITCAIGASCSFATPIATPCNTLILSPSGMHFKDYLKVGLPLIVISLILCMLIIPVAWPFIKI</sequence>
<evidence type="ECO:0000256" key="7">
    <source>
        <dbReference type="SAM" id="Phobius"/>
    </source>
</evidence>
<dbReference type="PANTHER" id="PTHR43652">
    <property type="entry name" value="BASIC AMINO ACID ANTIPORTER YFCC-RELATED"/>
    <property type="match status" value="1"/>
</dbReference>
<keyword evidence="2" id="KW-0813">Transport</keyword>
<keyword evidence="10" id="KW-1185">Reference proteome</keyword>
<feature type="transmembrane region" description="Helical" evidence="7">
    <location>
        <begin position="133"/>
        <end position="152"/>
    </location>
</feature>
<evidence type="ECO:0000256" key="3">
    <source>
        <dbReference type="ARBA" id="ARBA00022692"/>
    </source>
</evidence>
<dbReference type="RefSeq" id="WP_219935905.1">
    <property type="nucleotide sequence ID" value="NZ_JAGFNY010000001.1"/>
</dbReference>
<gene>
    <name evidence="9" type="ORF">J5V48_00660</name>
</gene>
<feature type="transmembrane region" description="Helical" evidence="7">
    <location>
        <begin position="94"/>
        <end position="121"/>
    </location>
</feature>
<feature type="domain" description="Citrate transporter-like" evidence="8">
    <location>
        <begin position="16"/>
        <end position="348"/>
    </location>
</feature>
<dbReference type="Proteomes" id="UP000731465">
    <property type="component" value="Unassembled WGS sequence"/>
</dbReference>
<organism evidence="9 10">
    <name type="scientific">Succinivibrio faecicola</name>
    <dbReference type="NCBI Taxonomy" id="2820300"/>
    <lineage>
        <taxon>Bacteria</taxon>
        <taxon>Pseudomonadati</taxon>
        <taxon>Pseudomonadota</taxon>
        <taxon>Gammaproteobacteria</taxon>
        <taxon>Aeromonadales</taxon>
        <taxon>Succinivibrionaceae</taxon>
        <taxon>Succinivibrio</taxon>
    </lineage>
</organism>
<feature type="transmembrane region" description="Helical" evidence="7">
    <location>
        <begin position="247"/>
        <end position="264"/>
    </location>
</feature>
<evidence type="ECO:0000256" key="2">
    <source>
        <dbReference type="ARBA" id="ARBA00022448"/>
    </source>
</evidence>
<evidence type="ECO:0000256" key="1">
    <source>
        <dbReference type="ARBA" id="ARBA00004141"/>
    </source>
</evidence>
<dbReference type="InterPro" id="IPR051679">
    <property type="entry name" value="DASS-Related_Transporters"/>
</dbReference>
<comment type="caution">
    <text evidence="9">The sequence shown here is derived from an EMBL/GenBank/DDBJ whole genome shotgun (WGS) entry which is preliminary data.</text>
</comment>
<evidence type="ECO:0000256" key="5">
    <source>
        <dbReference type="ARBA" id="ARBA00022989"/>
    </source>
</evidence>
<accession>A0ABS7DDW0</accession>
<proteinExistence type="predicted"/>
<protein>
    <submittedName>
        <fullName evidence="9">SLC13/DASS family transporter</fullName>
    </submittedName>
</protein>
<evidence type="ECO:0000313" key="9">
    <source>
        <dbReference type="EMBL" id="MBW7569408.1"/>
    </source>
</evidence>
<dbReference type="Pfam" id="PF03600">
    <property type="entry name" value="CitMHS"/>
    <property type="match status" value="1"/>
</dbReference>